<proteinExistence type="predicted"/>
<feature type="region of interest" description="Disordered" evidence="8">
    <location>
        <begin position="92"/>
        <end position="194"/>
    </location>
</feature>
<feature type="compositionally biased region" description="Low complexity" evidence="8">
    <location>
        <begin position="108"/>
        <end position="118"/>
    </location>
</feature>
<feature type="compositionally biased region" description="Pro residues" evidence="8">
    <location>
        <begin position="1748"/>
        <end position="1758"/>
    </location>
</feature>
<evidence type="ECO:0000256" key="5">
    <source>
        <dbReference type="ARBA" id="ARBA00023136"/>
    </source>
</evidence>
<dbReference type="SMART" id="SM00179">
    <property type="entry name" value="EGF_CA"/>
    <property type="match status" value="3"/>
</dbReference>
<evidence type="ECO:0000256" key="6">
    <source>
        <dbReference type="ARBA" id="ARBA00023157"/>
    </source>
</evidence>
<reference evidence="10 11" key="1">
    <citation type="journal article" date="2015" name="Genome Biol. Evol.">
        <title>Comparative Genomics of a Bacterivorous Green Alga Reveals Evolutionary Causalities and Consequences of Phago-Mixotrophic Mode of Nutrition.</title>
        <authorList>
            <person name="Burns J.A."/>
            <person name="Paasch A."/>
            <person name="Narechania A."/>
            <person name="Kim E."/>
        </authorList>
    </citation>
    <scope>NUCLEOTIDE SEQUENCE [LARGE SCALE GENOMIC DNA]</scope>
    <source>
        <strain evidence="10 11">PLY_AMNH</strain>
    </source>
</reference>
<keyword evidence="4" id="KW-1133">Transmembrane helix</keyword>
<dbReference type="PROSITE" id="PS50026">
    <property type="entry name" value="EGF_3"/>
    <property type="match status" value="1"/>
</dbReference>
<dbReference type="SMART" id="SM00181">
    <property type="entry name" value="EGF"/>
    <property type="match status" value="4"/>
</dbReference>
<keyword evidence="3" id="KW-0677">Repeat</keyword>
<feature type="domain" description="EGF-like" evidence="9">
    <location>
        <begin position="442"/>
        <end position="484"/>
    </location>
</feature>
<dbReference type="PANTHER" id="PTHR46730:SF1">
    <property type="entry name" value="PLAT DOMAIN-CONTAINING PROTEIN"/>
    <property type="match status" value="1"/>
</dbReference>
<sequence length="1779" mass="184205">MCIVMYSPKCTYAVVKTRDTLRVFVSGIFERHFESLVSDQDISAGTDPDALTATLGNSSLLADVFSSSDALGSHANTADASSVVTTAVTSTPITTGPISAHVPDSVPEEASNSSAPASGDAGGPVRVPEEASNSSALASGDAGGPVRVPEEAGNNSAPASGDTSSTDVSMDGASNGNDVPEEVSASCPSGTQRTWEECTDVDGCAAETSPTCYGTCVDVAAPGTGYACSRCPSTMIGDGRTCYDNLCAHNNGGCDLAVTCTMDEEAGVRVCGQCPTGTSQVADESLGAGWRCGEVDGCALEPCWSQAGFIQPCADVAAPGIGRVCGECPAGFRAAEGGAGCVDVDECESDGGAPAGGCWVSEEDPAVRTDCINAPGGHSCSACPAGYIGTGETGCRERVMCGTNHGNCDPLASCTDNPGTGYADCGSCPAGYSGTGDTACTDTDGCALEPCFPGVTCADTPAPEEGRTCGSCPEGYRGNGTSCEMCDLQLSLDAQMGTVVEGAMKRSSTNQLAGVSGGMSSPDCVLTQVSEVAVKFVSGVQYLWSGVASDGTAVALDSSTNMRETLTLYLPRGSLAANKVFSMRLSASLKGNPEVAAAAQTSFEVQSQALVALIMGGPVQTGEGLPVELDATKSYDPDDEPGEMVYTWRCVRLEALESACRDSSGALLPAYMSTPQLSLQLAGSQSGALYQLTCSIVKAERSAEASTTITILTGEPPVPSIVPLPHKHTANSKLTLSSQVTSLQPDTLTLAWSLEPFGDAPAVNLTTAAATALTLPSLVLRPDTLMAGAEYMFTLSATDRNGPSQVGLKIRVNSPPHGGAVSISPDEGTMAETPFACDGSGWEDDVEDKPLWYQLRYEVVGGAGELTMLSQWQPSPRFTTTMTTAGEEALGHLVTLWLYVKDTLDATTRVAHNLTVRPKVFESEDAQTQYVDSALDGALQGASNGEDSSGTVMAMASVLGRGASGNRTAAAATRRRVLEEGGGTHKVGSQQAQQREAMMDITSAVSKQLPMTTDTVTRMAQTSALVAGEPAELSGRARGLVTATVEALVAATGSGDPDAQLDGAGATAVVESLSGVAAGALGAANQSAEVTAVVEVVRSAGLARAQGLVAGEDPVEAGTELLSMWVQRDDLSSGDARAFSSELITPSGAALTLPPSTGAALGAASESVTIMVVASAVDPHSSSGDVARRRLRLLGEDGEAQGDVEVVTLTDSTSISLLDGGNNSELQVQALEEALSFTLPLQAARGDPGPGAKCVFWDETGGGYSSAGCATLPNPTPPGAPAVWRTLNVSGLVALEAAWGLTGSSGLETQCEEEWGAVYPEYRGTDAGLRKYLGEGCQLAESGNNVSCWWEWRAQRFRGPGCVWAAEMGCLCTHLTDFSGAQQTEQGDLQPPDDLSTYDEDEMMRLSLAEVGQSVVLLSVLAIFMLGAPLLYCASNWCHNRERMAMLLTIVDPGFSTFHDMDGLWTWSIVEGGSYFGAEGKDGAKQPTAGGDTLGSRVLEIARQEKLRLDNERLGNKPDTAEEGSEDAEASQGDEAAAGDQRSLERKIRRGQKRTSVMSNMLSTGTTLDTLDEDPSQPEAPGTADDDLESFDLEAAGGGWHDTYEPGYESHPLAAGCEAWEEESAFGHSVPVPGAMPEAMPACHLVTGSEVVHLSQDRATVVLTPPSTKRKALNSDTPALDEAKKLLLDILQNPNPIVAGGGMPGVTMDSFLRGRHFSIPVPARKLEDTDGGEDPQQKELDEVTTITTPPPPPPPPPEDIGAPPITAELFVWAQQSVHR</sequence>
<keyword evidence="5" id="KW-0472">Membrane</keyword>
<accession>A0AAE0GVY3</accession>
<keyword evidence="6" id="KW-1015">Disulfide bond</keyword>
<dbReference type="Pfam" id="PF02010">
    <property type="entry name" value="REJ"/>
    <property type="match status" value="1"/>
</dbReference>
<keyword evidence="2" id="KW-0812">Transmembrane</keyword>
<dbReference type="CDD" id="cd00054">
    <property type="entry name" value="EGF_CA"/>
    <property type="match status" value="1"/>
</dbReference>
<evidence type="ECO:0000256" key="8">
    <source>
        <dbReference type="SAM" id="MobiDB-lite"/>
    </source>
</evidence>
<dbReference type="GO" id="GO:0005886">
    <property type="term" value="C:plasma membrane"/>
    <property type="evidence" value="ECO:0007669"/>
    <property type="project" value="TreeGrafter"/>
</dbReference>
<dbReference type="PANTHER" id="PTHR46730">
    <property type="entry name" value="POLYCYSTIN-1"/>
    <property type="match status" value="1"/>
</dbReference>
<comment type="caution">
    <text evidence="7">Lacks conserved residue(s) required for the propagation of feature annotation.</text>
</comment>
<evidence type="ECO:0000259" key="9">
    <source>
        <dbReference type="PROSITE" id="PS50026"/>
    </source>
</evidence>
<dbReference type="GO" id="GO:0006816">
    <property type="term" value="P:calcium ion transport"/>
    <property type="evidence" value="ECO:0007669"/>
    <property type="project" value="TreeGrafter"/>
</dbReference>
<evidence type="ECO:0000256" key="4">
    <source>
        <dbReference type="ARBA" id="ARBA00022989"/>
    </source>
</evidence>
<dbReference type="InterPro" id="IPR002859">
    <property type="entry name" value="PKD/REJ-like"/>
</dbReference>
<feature type="region of interest" description="Disordered" evidence="8">
    <location>
        <begin position="1723"/>
        <end position="1765"/>
    </location>
</feature>
<name>A0AAE0GVY3_9CHLO</name>
<feature type="compositionally biased region" description="Polar residues" evidence="8">
    <location>
        <begin position="1554"/>
        <end position="1569"/>
    </location>
</feature>
<gene>
    <name evidence="10" type="ORF">CYMTET_7187</name>
</gene>
<evidence type="ECO:0000313" key="11">
    <source>
        <dbReference type="Proteomes" id="UP001190700"/>
    </source>
</evidence>
<organism evidence="10 11">
    <name type="scientific">Cymbomonas tetramitiformis</name>
    <dbReference type="NCBI Taxonomy" id="36881"/>
    <lineage>
        <taxon>Eukaryota</taxon>
        <taxon>Viridiplantae</taxon>
        <taxon>Chlorophyta</taxon>
        <taxon>Pyramimonadophyceae</taxon>
        <taxon>Pyramimonadales</taxon>
        <taxon>Pyramimonadaceae</taxon>
        <taxon>Cymbomonas</taxon>
    </lineage>
</organism>
<dbReference type="InterPro" id="IPR000742">
    <property type="entry name" value="EGF"/>
</dbReference>
<feature type="compositionally biased region" description="Basic and acidic residues" evidence="8">
    <location>
        <begin position="1509"/>
        <end position="1520"/>
    </location>
</feature>
<dbReference type="GO" id="GO:0005509">
    <property type="term" value="F:calcium ion binding"/>
    <property type="evidence" value="ECO:0007669"/>
    <property type="project" value="InterPro"/>
</dbReference>
<dbReference type="EMBL" id="LGRX02001933">
    <property type="protein sequence ID" value="KAK3285195.1"/>
    <property type="molecule type" value="Genomic_DNA"/>
</dbReference>
<evidence type="ECO:0000313" key="10">
    <source>
        <dbReference type="EMBL" id="KAK3285195.1"/>
    </source>
</evidence>
<evidence type="ECO:0000256" key="1">
    <source>
        <dbReference type="ARBA" id="ARBA00004370"/>
    </source>
</evidence>
<evidence type="ECO:0000256" key="2">
    <source>
        <dbReference type="ARBA" id="ARBA00022692"/>
    </source>
</evidence>
<protein>
    <recommendedName>
        <fullName evidence="9">EGF-like domain-containing protein</fullName>
    </recommendedName>
</protein>
<dbReference type="Gene3D" id="2.10.25.10">
    <property type="entry name" value="Laminin"/>
    <property type="match status" value="1"/>
</dbReference>
<feature type="compositionally biased region" description="Polar residues" evidence="8">
    <location>
        <begin position="153"/>
        <end position="177"/>
    </location>
</feature>
<dbReference type="GO" id="GO:0005261">
    <property type="term" value="F:monoatomic cation channel activity"/>
    <property type="evidence" value="ECO:0007669"/>
    <property type="project" value="TreeGrafter"/>
</dbReference>
<evidence type="ECO:0000256" key="3">
    <source>
        <dbReference type="ARBA" id="ARBA00022737"/>
    </source>
</evidence>
<keyword evidence="7" id="KW-0245">EGF-like domain</keyword>
<evidence type="ECO:0000256" key="7">
    <source>
        <dbReference type="PROSITE-ProRule" id="PRU00076"/>
    </source>
</evidence>
<dbReference type="InterPro" id="IPR001881">
    <property type="entry name" value="EGF-like_Ca-bd_dom"/>
</dbReference>
<keyword evidence="11" id="KW-1185">Reference proteome</keyword>
<comment type="subcellular location">
    <subcellularLocation>
        <location evidence="1">Membrane</location>
    </subcellularLocation>
</comment>
<feature type="region of interest" description="Disordered" evidence="8">
    <location>
        <begin position="1509"/>
        <end position="1588"/>
    </location>
</feature>
<dbReference type="Proteomes" id="UP001190700">
    <property type="component" value="Unassembled WGS sequence"/>
</dbReference>
<comment type="caution">
    <text evidence="10">The sequence shown here is derived from an EMBL/GenBank/DDBJ whole genome shotgun (WGS) entry which is preliminary data.</text>
</comment>